<dbReference type="PROSITE" id="PS00222">
    <property type="entry name" value="IGFBP_N_1"/>
    <property type="match status" value="1"/>
</dbReference>
<dbReference type="GO" id="GO:0008201">
    <property type="term" value="F:heparin binding"/>
    <property type="evidence" value="ECO:0007669"/>
    <property type="project" value="TreeGrafter"/>
</dbReference>
<gene>
    <name evidence="7" type="ORF">JRQ81_014165</name>
</gene>
<comment type="caution">
    <text evidence="7">The sequence shown here is derived from an EMBL/GenBank/DDBJ whole genome shotgun (WGS) entry which is preliminary data.</text>
</comment>
<dbReference type="Pfam" id="PF00093">
    <property type="entry name" value="VWC"/>
    <property type="match status" value="1"/>
</dbReference>
<dbReference type="GO" id="GO:0007155">
    <property type="term" value="P:cell adhesion"/>
    <property type="evidence" value="ECO:0007669"/>
    <property type="project" value="TreeGrafter"/>
</dbReference>
<evidence type="ECO:0000313" key="7">
    <source>
        <dbReference type="EMBL" id="KAJ7331985.1"/>
    </source>
</evidence>
<evidence type="ECO:0008006" key="9">
    <source>
        <dbReference type="Google" id="ProtNLM"/>
    </source>
</evidence>
<accession>A0A9Q0XX75</accession>
<dbReference type="PANTHER" id="PTHR11348">
    <property type="entry name" value="CONNECTIVE TISSUE GROWTH FACTOR-RELATED"/>
    <property type="match status" value="1"/>
</dbReference>
<feature type="domain" description="VWFC" evidence="5">
    <location>
        <begin position="95"/>
        <end position="161"/>
    </location>
</feature>
<dbReference type="SMART" id="SM00214">
    <property type="entry name" value="VWC"/>
    <property type="match status" value="1"/>
</dbReference>
<dbReference type="Gene3D" id="2.10.70.10">
    <property type="entry name" value="Complement Module, domain 1"/>
    <property type="match status" value="1"/>
</dbReference>
<organism evidence="7 8">
    <name type="scientific">Phrynocephalus forsythii</name>
    <dbReference type="NCBI Taxonomy" id="171643"/>
    <lineage>
        <taxon>Eukaryota</taxon>
        <taxon>Metazoa</taxon>
        <taxon>Chordata</taxon>
        <taxon>Craniata</taxon>
        <taxon>Vertebrata</taxon>
        <taxon>Euteleostomi</taxon>
        <taxon>Lepidosauria</taxon>
        <taxon>Squamata</taxon>
        <taxon>Bifurcata</taxon>
        <taxon>Unidentata</taxon>
        <taxon>Episquamata</taxon>
        <taxon>Toxicofera</taxon>
        <taxon>Iguania</taxon>
        <taxon>Acrodonta</taxon>
        <taxon>Agamidae</taxon>
        <taxon>Agaminae</taxon>
        <taxon>Phrynocephalus</taxon>
    </lineage>
</organism>
<feature type="chain" id="PRO_5040380038" description="WNT1-inducible-signaling pathway protein 2" evidence="4">
    <location>
        <begin position="20"/>
        <end position="324"/>
    </location>
</feature>
<feature type="compositionally biased region" description="Basic residues" evidence="3">
    <location>
        <begin position="287"/>
        <end position="297"/>
    </location>
</feature>
<dbReference type="GO" id="GO:0005615">
    <property type="term" value="C:extracellular space"/>
    <property type="evidence" value="ECO:0007669"/>
    <property type="project" value="TreeGrafter"/>
</dbReference>
<dbReference type="OrthoDB" id="365605at2759"/>
<evidence type="ECO:0000313" key="8">
    <source>
        <dbReference type="Proteomes" id="UP001142489"/>
    </source>
</evidence>
<dbReference type="GO" id="GO:0005178">
    <property type="term" value="F:integrin binding"/>
    <property type="evidence" value="ECO:0007669"/>
    <property type="project" value="TreeGrafter"/>
</dbReference>
<dbReference type="AlphaFoldDB" id="A0A9Q0XX75"/>
<evidence type="ECO:0000259" key="5">
    <source>
        <dbReference type="PROSITE" id="PS50184"/>
    </source>
</evidence>
<keyword evidence="2" id="KW-1015">Disulfide bond</keyword>
<dbReference type="PROSITE" id="PS50184">
    <property type="entry name" value="VWFC_2"/>
    <property type="match status" value="1"/>
</dbReference>
<dbReference type="PROSITE" id="PS01208">
    <property type="entry name" value="VWFC_1"/>
    <property type="match status" value="1"/>
</dbReference>
<keyword evidence="1 4" id="KW-0732">Signal</keyword>
<evidence type="ECO:0000256" key="1">
    <source>
        <dbReference type="ARBA" id="ARBA00022729"/>
    </source>
</evidence>
<dbReference type="SUPFAM" id="SSF57603">
    <property type="entry name" value="FnI-like domain"/>
    <property type="match status" value="1"/>
</dbReference>
<protein>
    <recommendedName>
        <fullName evidence="9">WNT1-inducible-signaling pathway protein 2</fullName>
    </recommendedName>
</protein>
<dbReference type="InterPro" id="IPR009030">
    <property type="entry name" value="Growth_fac_rcpt_cys_sf"/>
</dbReference>
<dbReference type="InterPro" id="IPR001007">
    <property type="entry name" value="VWF_dom"/>
</dbReference>
<dbReference type="GO" id="GO:0031012">
    <property type="term" value="C:extracellular matrix"/>
    <property type="evidence" value="ECO:0007669"/>
    <property type="project" value="TreeGrafter"/>
</dbReference>
<keyword evidence="8" id="KW-1185">Reference proteome</keyword>
<dbReference type="Pfam" id="PF00219">
    <property type="entry name" value="IGFBP"/>
    <property type="match status" value="1"/>
</dbReference>
<dbReference type="InterPro" id="IPR050941">
    <property type="entry name" value="CCN"/>
</dbReference>
<sequence>MKIHLLFISCLCLLSKVYMQYCQTPCYCPWLPPRCPPGSPLVLDGCGCCNICARRLGEPCNYLHVCDKSQGLVCDYSTAPMGRGGVCNYEEGDDDSCEVNGKIYQDGEVFQPTCKLQCRCSGGGFTCVPLCSEDVRLPTPDCPYPRRVEIPGKCCQEWICERQDRQNFQDTMAAPRTRSPSSRAFLAHAFTFGLLPIPPASPPSSVFFSRPVRPVPPVRPRDLTRASASLRCPPGAAPVFCRAGNATQQADAEVAIGTSEGDAHCIPPRTSQVSGESESGEPGWQRSRQKPHQRQRSRSCASPAFKELPSEVLLGEHCCTRLSW</sequence>
<dbReference type="EMBL" id="JAPFRF010000005">
    <property type="protein sequence ID" value="KAJ7331985.1"/>
    <property type="molecule type" value="Genomic_DNA"/>
</dbReference>
<feature type="region of interest" description="Disordered" evidence="3">
    <location>
        <begin position="259"/>
        <end position="302"/>
    </location>
</feature>
<evidence type="ECO:0000256" key="2">
    <source>
        <dbReference type="ARBA" id="ARBA00023157"/>
    </source>
</evidence>
<evidence type="ECO:0000256" key="3">
    <source>
        <dbReference type="SAM" id="MobiDB-lite"/>
    </source>
</evidence>
<dbReference type="InterPro" id="IPR000867">
    <property type="entry name" value="IGFBP-like"/>
</dbReference>
<dbReference type="GO" id="GO:0007165">
    <property type="term" value="P:signal transduction"/>
    <property type="evidence" value="ECO:0007669"/>
    <property type="project" value="TreeGrafter"/>
</dbReference>
<feature type="signal peptide" evidence="4">
    <location>
        <begin position="1"/>
        <end position="19"/>
    </location>
</feature>
<dbReference type="InterPro" id="IPR017891">
    <property type="entry name" value="Insulin_GF-bd_Cys-rich_CS"/>
</dbReference>
<proteinExistence type="predicted"/>
<evidence type="ECO:0000259" key="6">
    <source>
        <dbReference type="PROSITE" id="PS51323"/>
    </source>
</evidence>
<dbReference type="SMART" id="SM00121">
    <property type="entry name" value="IB"/>
    <property type="match status" value="1"/>
</dbReference>
<dbReference type="PROSITE" id="PS51323">
    <property type="entry name" value="IGFBP_N_2"/>
    <property type="match status" value="1"/>
</dbReference>
<reference evidence="7" key="1">
    <citation type="journal article" date="2023" name="DNA Res.">
        <title>Chromosome-level genome assembly of Phrynocephalus forsythii using third-generation DNA sequencing and Hi-C analysis.</title>
        <authorList>
            <person name="Qi Y."/>
            <person name="Zhao W."/>
            <person name="Zhao Y."/>
            <person name="Niu C."/>
            <person name="Cao S."/>
            <person name="Zhang Y."/>
        </authorList>
    </citation>
    <scope>NUCLEOTIDE SEQUENCE</scope>
    <source>
        <tissue evidence="7">Muscle</tissue>
    </source>
</reference>
<name>A0A9Q0XX75_9SAUR</name>
<feature type="domain" description="IGFBP N-terminal" evidence="6">
    <location>
        <begin position="18"/>
        <end position="90"/>
    </location>
</feature>
<dbReference type="PANTHER" id="PTHR11348:SF22">
    <property type="entry name" value="CCN FAMILY MEMBER 5"/>
    <property type="match status" value="1"/>
</dbReference>
<dbReference type="SUPFAM" id="SSF57184">
    <property type="entry name" value="Growth factor receptor domain"/>
    <property type="match status" value="1"/>
</dbReference>
<dbReference type="Proteomes" id="UP001142489">
    <property type="component" value="Unassembled WGS sequence"/>
</dbReference>
<dbReference type="GO" id="GO:0045597">
    <property type="term" value="P:positive regulation of cell differentiation"/>
    <property type="evidence" value="ECO:0007669"/>
    <property type="project" value="TreeGrafter"/>
</dbReference>
<evidence type="ECO:0000256" key="4">
    <source>
        <dbReference type="SAM" id="SignalP"/>
    </source>
</evidence>